<dbReference type="InterPro" id="IPR015943">
    <property type="entry name" value="WD40/YVTN_repeat-like_dom_sf"/>
</dbReference>
<feature type="region of interest" description="Disordered" evidence="8">
    <location>
        <begin position="1"/>
        <end position="55"/>
    </location>
</feature>
<comment type="similarity">
    <text evidence="2 7">Belongs to the WD repeat DDB2/WDR76 family.</text>
</comment>
<dbReference type="GO" id="GO:2000001">
    <property type="term" value="P:regulation of DNA damage checkpoint"/>
    <property type="evidence" value="ECO:0000318"/>
    <property type="project" value="GO_Central"/>
</dbReference>
<keyword evidence="4 6" id="KW-0853">WD repeat</keyword>
<dbReference type="GeneTree" id="ENSGT00510000048144"/>
<reference evidence="9" key="2">
    <citation type="submission" date="2025-08" db="UniProtKB">
        <authorList>
            <consortium name="Ensembl"/>
        </authorList>
    </citation>
    <scope>IDENTIFICATION</scope>
</reference>
<evidence type="ECO:0000256" key="4">
    <source>
        <dbReference type="ARBA" id="ARBA00022574"/>
    </source>
</evidence>
<protein>
    <recommendedName>
        <fullName evidence="3 7">WD repeat-containing protein 76</fullName>
    </recommendedName>
</protein>
<evidence type="ECO:0000256" key="2">
    <source>
        <dbReference type="ARBA" id="ARBA00005434"/>
    </source>
</evidence>
<dbReference type="InterPro" id="IPR050853">
    <property type="entry name" value="WD_repeat_DNA-damage-binding"/>
</dbReference>
<evidence type="ECO:0000256" key="1">
    <source>
        <dbReference type="ARBA" id="ARBA00002530"/>
    </source>
</evidence>
<sequence>MRKSPGKAHPAPGQGVKRKERHSSSDEPAASRSRSRSDSECSSDSEWEGPVTPGKLSSYELKRLQNIKQNQAFLSSLNITETAQALKAKPAQRGLKTKRKKSSPEELQPVRKSMRLQRLDPVGAALPEQAKASVPAETWRPPPKEGPIAMEPANLLEGGGLPSGLVRLWNELEQPIALETKQKLDLKQYKSVLESMTLNEERVVKAVKHRVFSMAVHPSTSRLLIASGDKSGHVGLWALGSDLGDDGVLLFEPHSSPVCCMAFSTTQPAHLLSASYDCSLRAADISRAVFDEVYVPDKSLSSFDFLNEDCSSLVVGQWEGNVAVVDRRTPGTSHESLFALDTRSLQTVHVHPVKKQYFVTAGKGNVSIYDVRYLKKSKTSCAVSSLSGHNLSVNSAYFSPNTGHRVLTSCLDNTIRVFDTASLSGDAPLLQFVRHNMHTGRWLTKLRAVWDPKQEDCFAVGSMQYPRRIEVLQESGRRVHTFQEPQCLTTICSVTVFHPHRNALAGGNASGRVHVFLD</sequence>
<evidence type="ECO:0000256" key="3">
    <source>
        <dbReference type="ARBA" id="ARBA00021234"/>
    </source>
</evidence>
<dbReference type="STRING" id="7918.ENSLOCP00000018019"/>
<dbReference type="InterPro" id="IPR036322">
    <property type="entry name" value="WD40_repeat_dom_sf"/>
</dbReference>
<dbReference type="PROSITE" id="PS50294">
    <property type="entry name" value="WD_REPEATS_REGION"/>
    <property type="match status" value="1"/>
</dbReference>
<dbReference type="AlphaFoldDB" id="W5NBL0"/>
<dbReference type="OMA" id="DPNTLYW"/>
<keyword evidence="10" id="KW-1185">Reference proteome</keyword>
<feature type="region of interest" description="Disordered" evidence="8">
    <location>
        <begin position="86"/>
        <end position="109"/>
    </location>
</feature>
<dbReference type="PANTHER" id="PTHR14773">
    <property type="entry name" value="WD REPEAT-CONTAINING PROTEIN 76"/>
    <property type="match status" value="1"/>
</dbReference>
<evidence type="ECO:0000313" key="10">
    <source>
        <dbReference type="Proteomes" id="UP000018468"/>
    </source>
</evidence>
<dbReference type="GO" id="GO:0003677">
    <property type="term" value="F:DNA binding"/>
    <property type="evidence" value="ECO:0000318"/>
    <property type="project" value="GO_Central"/>
</dbReference>
<evidence type="ECO:0000313" key="9">
    <source>
        <dbReference type="Ensembl" id="ENSLOCP00000018019.1"/>
    </source>
</evidence>
<dbReference type="GO" id="GO:0005634">
    <property type="term" value="C:nucleus"/>
    <property type="evidence" value="ECO:0000318"/>
    <property type="project" value="GO_Central"/>
</dbReference>
<dbReference type="FunFam" id="2.130.10.10:FF:000180">
    <property type="entry name" value="WD repeat-containing protein 76"/>
    <property type="match status" value="1"/>
</dbReference>
<keyword evidence="5" id="KW-0677">Repeat</keyword>
<dbReference type="PROSITE" id="PS50082">
    <property type="entry name" value="WD_REPEATS_2"/>
    <property type="match status" value="1"/>
</dbReference>
<evidence type="ECO:0000256" key="6">
    <source>
        <dbReference type="PROSITE-ProRule" id="PRU00221"/>
    </source>
</evidence>
<dbReference type="HOGENOM" id="CLU_017019_0_0_1"/>
<evidence type="ECO:0000256" key="8">
    <source>
        <dbReference type="SAM" id="MobiDB-lite"/>
    </source>
</evidence>
<dbReference type="eggNOG" id="KOG4328">
    <property type="taxonomic scope" value="Eukaryota"/>
</dbReference>
<dbReference type="InterPro" id="IPR001680">
    <property type="entry name" value="WD40_rpt"/>
</dbReference>
<comment type="subunit">
    <text evidence="7">Interacts with CUL4A and/or CUL4B.</text>
</comment>
<dbReference type="SUPFAM" id="SSF50978">
    <property type="entry name" value="WD40 repeat-like"/>
    <property type="match status" value="1"/>
</dbReference>
<accession>W5NBL0</accession>
<dbReference type="PANTHER" id="PTHR14773:SF0">
    <property type="entry name" value="WD REPEAT-CONTAINING PROTEIN 76"/>
    <property type="match status" value="1"/>
</dbReference>
<dbReference type="Proteomes" id="UP000018468">
    <property type="component" value="Linkage group LG3"/>
</dbReference>
<dbReference type="EMBL" id="AHAT01004939">
    <property type="status" value="NOT_ANNOTATED_CDS"/>
    <property type="molecule type" value="Genomic_DNA"/>
</dbReference>
<feature type="repeat" description="WD" evidence="6">
    <location>
        <begin position="386"/>
        <end position="419"/>
    </location>
</feature>
<dbReference type="Pfam" id="PF00400">
    <property type="entry name" value="WD40"/>
    <property type="match status" value="2"/>
</dbReference>
<evidence type="ECO:0000256" key="7">
    <source>
        <dbReference type="RuleBase" id="RU365004"/>
    </source>
</evidence>
<name>W5NBL0_LEPOC</name>
<evidence type="ECO:0000256" key="5">
    <source>
        <dbReference type="ARBA" id="ARBA00022737"/>
    </source>
</evidence>
<comment type="function">
    <text evidence="1 7">Specifically binds 5-hydroxymethylcytosine (5hmC), suggesting that it acts as a specific reader of 5hmC.</text>
</comment>
<dbReference type="Ensembl" id="ENSLOCT00000018051.1">
    <property type="protein sequence ID" value="ENSLOCP00000018019.1"/>
    <property type="gene ID" value="ENSLOCG00000014639.1"/>
</dbReference>
<dbReference type="Gene3D" id="2.130.10.10">
    <property type="entry name" value="YVTN repeat-like/Quinoprotein amine dehydrogenase"/>
    <property type="match status" value="1"/>
</dbReference>
<dbReference type="Bgee" id="ENSLOCG00000014639">
    <property type="expression patterns" value="Expressed in ovary and 13 other cell types or tissues"/>
</dbReference>
<dbReference type="SMART" id="SM00320">
    <property type="entry name" value="WD40"/>
    <property type="match status" value="5"/>
</dbReference>
<proteinExistence type="inferred from homology"/>
<reference evidence="10" key="1">
    <citation type="submission" date="2011-12" db="EMBL/GenBank/DDBJ databases">
        <title>The Draft Genome of Lepisosteus oculatus.</title>
        <authorList>
            <consortium name="The Broad Institute Genome Assembly &amp; Analysis Group"/>
            <consortium name="Computational R&amp;D Group"/>
            <consortium name="and Sequencing Platform"/>
            <person name="Di Palma F."/>
            <person name="Alfoldi J."/>
            <person name="Johnson J."/>
            <person name="Berlin A."/>
            <person name="Gnerre S."/>
            <person name="Jaffe D."/>
            <person name="MacCallum I."/>
            <person name="Young S."/>
            <person name="Walker B.J."/>
            <person name="Lander E.S."/>
            <person name="Lindblad-Toh K."/>
        </authorList>
    </citation>
    <scope>NUCLEOTIDE SEQUENCE [LARGE SCALE GENOMIC DNA]</scope>
</reference>
<reference evidence="9" key="3">
    <citation type="submission" date="2025-09" db="UniProtKB">
        <authorList>
            <consortium name="Ensembl"/>
        </authorList>
    </citation>
    <scope>IDENTIFICATION</scope>
</reference>
<organism evidence="9 10">
    <name type="scientific">Lepisosteus oculatus</name>
    <name type="common">Spotted gar</name>
    <dbReference type="NCBI Taxonomy" id="7918"/>
    <lineage>
        <taxon>Eukaryota</taxon>
        <taxon>Metazoa</taxon>
        <taxon>Chordata</taxon>
        <taxon>Craniata</taxon>
        <taxon>Vertebrata</taxon>
        <taxon>Euteleostomi</taxon>
        <taxon>Actinopterygii</taxon>
        <taxon>Neopterygii</taxon>
        <taxon>Holostei</taxon>
        <taxon>Semionotiformes</taxon>
        <taxon>Lepisosteidae</taxon>
        <taxon>Lepisosteus</taxon>
    </lineage>
</organism>
<dbReference type="InParanoid" id="W5NBL0"/>